<reference evidence="2 3" key="1">
    <citation type="submission" date="2023-08" db="EMBL/GenBank/DDBJ databases">
        <authorList>
            <person name="Palmer J.M."/>
        </authorList>
    </citation>
    <scope>NUCLEOTIDE SEQUENCE [LARGE SCALE GENOMIC DNA]</scope>
    <source>
        <strain evidence="2 3">TWF481</strain>
    </source>
</reference>
<accession>A0AAV9WBP7</accession>
<name>A0AAV9WBP7_9PEZI</name>
<organism evidence="2 3">
    <name type="scientific">Arthrobotrys musiformis</name>
    <dbReference type="NCBI Taxonomy" id="47236"/>
    <lineage>
        <taxon>Eukaryota</taxon>
        <taxon>Fungi</taxon>
        <taxon>Dikarya</taxon>
        <taxon>Ascomycota</taxon>
        <taxon>Pezizomycotina</taxon>
        <taxon>Orbiliomycetes</taxon>
        <taxon>Orbiliales</taxon>
        <taxon>Orbiliaceae</taxon>
        <taxon>Arthrobotrys</taxon>
    </lineage>
</organism>
<comment type="caution">
    <text evidence="2">The sequence shown here is derived from an EMBL/GenBank/DDBJ whole genome shotgun (WGS) entry which is preliminary data.</text>
</comment>
<dbReference type="Proteomes" id="UP001370758">
    <property type="component" value="Unassembled WGS sequence"/>
</dbReference>
<feature type="chain" id="PRO_5043799252" evidence="1">
    <location>
        <begin position="24"/>
        <end position="359"/>
    </location>
</feature>
<gene>
    <name evidence="2" type="ORF">TWF481_006884</name>
</gene>
<evidence type="ECO:0000256" key="1">
    <source>
        <dbReference type="SAM" id="SignalP"/>
    </source>
</evidence>
<protein>
    <submittedName>
        <fullName evidence="2">Uncharacterized protein</fullName>
    </submittedName>
</protein>
<dbReference type="EMBL" id="JAVHJL010000004">
    <property type="protein sequence ID" value="KAK6504951.1"/>
    <property type="molecule type" value="Genomic_DNA"/>
</dbReference>
<keyword evidence="3" id="KW-1185">Reference proteome</keyword>
<sequence>MHTHTSSISLSLLVSSLINLVCCNPEQLSFNPGNNAKLSDYESETRFSRSKWIDMKIFAILDKPELFYTGDMLPFGIDGEKKGLIVVWNTDPSSKAYSLSALVNSQSWISWFSTSYDLPSKNAYPSFMHWRFIPITKLHPNTPSTIFTTEYPRENQFWVVNDYLEWSRDPVIINGMRLFTSTKYAMGASEFGDGDMSMLNVKNSGNLRYLRRVIVTRSQESAQWGELTFIPDSAQDLGLEPGSWILYDEPENEERNSADRRGGGVFPLTLVDSTYEGLSNANLTMLTRFPPEDHVIVNVCAAFEYKRGYEDLSKADIGVFHIILSRGEPVPERVISEEDDFPTIEVCSTATLVTKIWPF</sequence>
<proteinExistence type="predicted"/>
<evidence type="ECO:0000313" key="2">
    <source>
        <dbReference type="EMBL" id="KAK6504951.1"/>
    </source>
</evidence>
<feature type="signal peptide" evidence="1">
    <location>
        <begin position="1"/>
        <end position="23"/>
    </location>
</feature>
<evidence type="ECO:0000313" key="3">
    <source>
        <dbReference type="Proteomes" id="UP001370758"/>
    </source>
</evidence>
<dbReference type="AlphaFoldDB" id="A0AAV9WBP7"/>
<keyword evidence="1" id="KW-0732">Signal</keyword>